<accession>A0A4Z0JFI0</accession>
<dbReference type="InterPro" id="IPR004386">
    <property type="entry name" value="Toxin_YafQ-like"/>
</dbReference>
<dbReference type="SUPFAM" id="SSF143011">
    <property type="entry name" value="RelE-like"/>
    <property type="match status" value="1"/>
</dbReference>
<dbReference type="OrthoDB" id="7030467at2"/>
<evidence type="ECO:0000256" key="1">
    <source>
        <dbReference type="ARBA" id="ARBA00022649"/>
    </source>
</evidence>
<dbReference type="AlphaFoldDB" id="A0A4Z0JFI0"/>
<name>A0A4Z0JFI0_9LACO</name>
<sequence>MTTIKQTPSFIRNLKRLKKKHFPIELIKGCVIAILENDEKVLTKIKDHSLKGKWQGYREFHPSRYGNYGKAFDNWIVIYKYKNDEFLFILVDVGSHEILNG</sequence>
<dbReference type="PANTHER" id="PTHR40588:SF1">
    <property type="entry name" value="MRNA INTERFERASE TOXIN YAFQ"/>
    <property type="match status" value="1"/>
</dbReference>
<reference evidence="2 3" key="1">
    <citation type="submission" date="2018-10" db="EMBL/GenBank/DDBJ databases">
        <title>Lactobacillus sp. R7 and Lactobacillus sp. R19 isolated from fermented mustard green product of Taiwan.</title>
        <authorList>
            <person name="Lin S.-T."/>
        </authorList>
    </citation>
    <scope>NUCLEOTIDE SEQUENCE [LARGE SCALE GENOMIC DNA]</scope>
    <source>
        <strain evidence="2 3">BCRC 81127</strain>
    </source>
</reference>
<dbReference type="NCBIfam" id="TIGR02385">
    <property type="entry name" value="RelE_StbE"/>
    <property type="match status" value="1"/>
</dbReference>
<dbReference type="RefSeq" id="WP_135374196.1">
    <property type="nucleotide sequence ID" value="NZ_RKLY01000034.1"/>
</dbReference>
<keyword evidence="1" id="KW-1277">Toxin-antitoxin system</keyword>
<evidence type="ECO:0000313" key="3">
    <source>
        <dbReference type="Proteomes" id="UP000298021"/>
    </source>
</evidence>
<dbReference type="Proteomes" id="UP000298021">
    <property type="component" value="Unassembled WGS sequence"/>
</dbReference>
<keyword evidence="3" id="KW-1185">Reference proteome</keyword>
<dbReference type="InterPro" id="IPR007712">
    <property type="entry name" value="RelE/ParE_toxin"/>
</dbReference>
<gene>
    <name evidence="2" type="ORF">EGT49_10835</name>
</gene>
<evidence type="ECO:0000313" key="2">
    <source>
        <dbReference type="EMBL" id="TGD21647.1"/>
    </source>
</evidence>
<dbReference type="PANTHER" id="PTHR40588">
    <property type="entry name" value="MRNA INTERFERASE TOXIN YAFQ"/>
    <property type="match status" value="1"/>
</dbReference>
<dbReference type="InterPro" id="IPR035093">
    <property type="entry name" value="RelE/ParE_toxin_dom_sf"/>
</dbReference>
<proteinExistence type="predicted"/>
<dbReference type="GO" id="GO:0006415">
    <property type="term" value="P:translational termination"/>
    <property type="evidence" value="ECO:0007669"/>
    <property type="project" value="TreeGrafter"/>
</dbReference>
<protein>
    <submittedName>
        <fullName evidence="2">Type II toxin-antitoxin system YafQ family toxin</fullName>
    </submittedName>
</protein>
<dbReference type="Pfam" id="PF15738">
    <property type="entry name" value="YafQ_toxin"/>
    <property type="match status" value="1"/>
</dbReference>
<comment type="caution">
    <text evidence="2">The sequence shown here is derived from an EMBL/GenBank/DDBJ whole genome shotgun (WGS) entry which is preliminary data.</text>
</comment>
<dbReference type="GO" id="GO:0004521">
    <property type="term" value="F:RNA endonuclease activity"/>
    <property type="evidence" value="ECO:0007669"/>
    <property type="project" value="TreeGrafter"/>
</dbReference>
<dbReference type="Gene3D" id="3.30.2310.20">
    <property type="entry name" value="RelE-like"/>
    <property type="match status" value="1"/>
</dbReference>
<dbReference type="GO" id="GO:0006402">
    <property type="term" value="P:mRNA catabolic process"/>
    <property type="evidence" value="ECO:0007669"/>
    <property type="project" value="TreeGrafter"/>
</dbReference>
<organism evidence="2 3">
    <name type="scientific">Companilactobacillus suantsaicola</name>
    <dbReference type="NCBI Taxonomy" id="2487723"/>
    <lineage>
        <taxon>Bacteria</taxon>
        <taxon>Bacillati</taxon>
        <taxon>Bacillota</taxon>
        <taxon>Bacilli</taxon>
        <taxon>Lactobacillales</taxon>
        <taxon>Lactobacillaceae</taxon>
        <taxon>Companilactobacillus</taxon>
    </lineage>
</organism>
<dbReference type="EMBL" id="RKLY01000034">
    <property type="protein sequence ID" value="TGD21647.1"/>
    <property type="molecule type" value="Genomic_DNA"/>
</dbReference>